<feature type="compositionally biased region" description="Basic and acidic residues" evidence="1">
    <location>
        <begin position="159"/>
        <end position="184"/>
    </location>
</feature>
<feature type="non-terminal residue" evidence="3">
    <location>
        <position position="184"/>
    </location>
</feature>
<dbReference type="Proteomes" id="UP001194696">
    <property type="component" value="Unassembled WGS sequence"/>
</dbReference>
<dbReference type="InterPro" id="IPR021104">
    <property type="entry name" value="KfrA_DNA-bd_N"/>
</dbReference>
<evidence type="ECO:0000313" key="4">
    <source>
        <dbReference type="Proteomes" id="UP001194696"/>
    </source>
</evidence>
<feature type="domain" description="KfrA N-terminal DNA-binding" evidence="2">
    <location>
        <begin position="10"/>
        <end position="125"/>
    </location>
</feature>
<organism evidence="3 4">
    <name type="scientific">Linnemannia gamsii</name>
    <dbReference type="NCBI Taxonomy" id="64522"/>
    <lineage>
        <taxon>Eukaryota</taxon>
        <taxon>Fungi</taxon>
        <taxon>Fungi incertae sedis</taxon>
        <taxon>Mucoromycota</taxon>
        <taxon>Mortierellomycotina</taxon>
        <taxon>Mortierellomycetes</taxon>
        <taxon>Mortierellales</taxon>
        <taxon>Mortierellaceae</taxon>
        <taxon>Linnemannia</taxon>
    </lineage>
</organism>
<name>A0ABQ7K2D0_9FUNG</name>
<evidence type="ECO:0000256" key="1">
    <source>
        <dbReference type="SAM" id="MobiDB-lite"/>
    </source>
</evidence>
<protein>
    <recommendedName>
        <fullName evidence="2">KfrA N-terminal DNA-binding domain-containing protein</fullName>
    </recommendedName>
</protein>
<accession>A0ABQ7K2D0</accession>
<keyword evidence="4" id="KW-1185">Reference proteome</keyword>
<evidence type="ECO:0000313" key="3">
    <source>
        <dbReference type="EMBL" id="KAG0289707.1"/>
    </source>
</evidence>
<sequence length="184" mass="20934">MAFEPSTSKEEQIYAIANEIAKQGLRPTMDMVRERLGGSYSTIGPIMQRWRAHRQSTEIVKRTREPASQAILDKSRELANEIWAAANGVFDARLKSEREALELERTGYKAEINEALELADQHEKACQTLHQQIDQLIQALETAREETRTLIGKVATAETHADGLEKRTSELQETMREQKQRSAE</sequence>
<proteinExistence type="predicted"/>
<comment type="caution">
    <text evidence="3">The sequence shown here is derived from an EMBL/GenBank/DDBJ whole genome shotgun (WGS) entry which is preliminary data.</text>
</comment>
<reference evidence="3 4" key="1">
    <citation type="journal article" date="2020" name="Fungal Divers.">
        <title>Resolving the Mortierellaceae phylogeny through synthesis of multi-gene phylogenetics and phylogenomics.</title>
        <authorList>
            <person name="Vandepol N."/>
            <person name="Liber J."/>
            <person name="Desiro A."/>
            <person name="Na H."/>
            <person name="Kennedy M."/>
            <person name="Barry K."/>
            <person name="Grigoriev I.V."/>
            <person name="Miller A.N."/>
            <person name="O'Donnell K."/>
            <person name="Stajich J.E."/>
            <person name="Bonito G."/>
        </authorList>
    </citation>
    <scope>NUCLEOTIDE SEQUENCE [LARGE SCALE GENOMIC DNA]</scope>
    <source>
        <strain evidence="3 4">AD045</strain>
    </source>
</reference>
<feature type="region of interest" description="Disordered" evidence="1">
    <location>
        <begin position="158"/>
        <end position="184"/>
    </location>
</feature>
<evidence type="ECO:0000259" key="2">
    <source>
        <dbReference type="Pfam" id="PF11740"/>
    </source>
</evidence>
<dbReference type="Pfam" id="PF11740">
    <property type="entry name" value="KfrA_N"/>
    <property type="match status" value="1"/>
</dbReference>
<dbReference type="EMBL" id="JAAAIM010000331">
    <property type="protein sequence ID" value="KAG0289707.1"/>
    <property type="molecule type" value="Genomic_DNA"/>
</dbReference>
<gene>
    <name evidence="3" type="ORF">BGZ96_006772</name>
</gene>